<dbReference type="HOGENOM" id="CLU_157487_0_0_1"/>
<evidence type="ECO:0000256" key="6">
    <source>
        <dbReference type="SAM" id="MobiDB-lite"/>
    </source>
</evidence>
<reference evidence="7 8" key="1">
    <citation type="journal article" date="2007" name="Nature">
        <title>Evolution of genes and genomes on the Drosophila phylogeny.</title>
        <authorList>
            <consortium name="Drosophila 12 Genomes Consortium"/>
            <person name="Clark A.G."/>
            <person name="Eisen M.B."/>
            <person name="Smith D.R."/>
            <person name="Bergman C.M."/>
            <person name="Oliver B."/>
            <person name="Markow T.A."/>
            <person name="Kaufman T.C."/>
            <person name="Kellis M."/>
            <person name="Gelbart W."/>
            <person name="Iyer V.N."/>
            <person name="Pollard D.A."/>
            <person name="Sackton T.B."/>
            <person name="Larracuente A.M."/>
            <person name="Singh N.D."/>
            <person name="Abad J.P."/>
            <person name="Abt D.N."/>
            <person name="Adryan B."/>
            <person name="Aguade M."/>
            <person name="Akashi H."/>
            <person name="Anderson W.W."/>
            <person name="Aquadro C.F."/>
            <person name="Ardell D.H."/>
            <person name="Arguello R."/>
            <person name="Artieri C.G."/>
            <person name="Barbash D.A."/>
            <person name="Barker D."/>
            <person name="Barsanti P."/>
            <person name="Batterham P."/>
            <person name="Batzoglou S."/>
            <person name="Begun D."/>
            <person name="Bhutkar A."/>
            <person name="Blanco E."/>
            <person name="Bosak S.A."/>
            <person name="Bradley R.K."/>
            <person name="Brand A.D."/>
            <person name="Brent M.R."/>
            <person name="Brooks A.N."/>
            <person name="Brown R.H."/>
            <person name="Butlin R.K."/>
            <person name="Caggese C."/>
            <person name="Calvi B.R."/>
            <person name="Bernardo de Carvalho A."/>
            <person name="Caspi A."/>
            <person name="Castrezana S."/>
            <person name="Celniker S.E."/>
            <person name="Chang J.L."/>
            <person name="Chapple C."/>
            <person name="Chatterji S."/>
            <person name="Chinwalla A."/>
            <person name="Civetta A."/>
            <person name="Clifton S.W."/>
            <person name="Comeron J.M."/>
            <person name="Costello J.C."/>
            <person name="Coyne J.A."/>
            <person name="Daub J."/>
            <person name="David R.G."/>
            <person name="Delcher A.L."/>
            <person name="Delehaunty K."/>
            <person name="Do C.B."/>
            <person name="Ebling H."/>
            <person name="Edwards K."/>
            <person name="Eickbush T."/>
            <person name="Evans J.D."/>
            <person name="Filipski A."/>
            <person name="Findeiss S."/>
            <person name="Freyhult E."/>
            <person name="Fulton L."/>
            <person name="Fulton R."/>
            <person name="Garcia A.C."/>
            <person name="Gardiner A."/>
            <person name="Garfield D.A."/>
            <person name="Garvin B.E."/>
            <person name="Gibson G."/>
            <person name="Gilbert D."/>
            <person name="Gnerre S."/>
            <person name="Godfrey J."/>
            <person name="Good R."/>
            <person name="Gotea V."/>
            <person name="Gravely B."/>
            <person name="Greenberg A.J."/>
            <person name="Griffiths-Jones S."/>
            <person name="Gross S."/>
            <person name="Guigo R."/>
            <person name="Gustafson E.A."/>
            <person name="Haerty W."/>
            <person name="Hahn M.W."/>
            <person name="Halligan D.L."/>
            <person name="Halpern A.L."/>
            <person name="Halter G.M."/>
            <person name="Han M.V."/>
            <person name="Heger A."/>
            <person name="Hillier L."/>
            <person name="Hinrichs A.S."/>
            <person name="Holmes I."/>
            <person name="Hoskins R.A."/>
            <person name="Hubisz M.J."/>
            <person name="Hultmark D."/>
            <person name="Huntley M.A."/>
            <person name="Jaffe D.B."/>
            <person name="Jagadeeshan S."/>
            <person name="Jeck W.R."/>
            <person name="Johnson J."/>
            <person name="Jones C.D."/>
            <person name="Jordan W.C."/>
            <person name="Karpen G.H."/>
            <person name="Kataoka E."/>
            <person name="Keightley P.D."/>
            <person name="Kheradpour P."/>
            <person name="Kirkness E.F."/>
            <person name="Koerich L.B."/>
            <person name="Kristiansen K."/>
            <person name="Kudrna D."/>
            <person name="Kulathinal R.J."/>
            <person name="Kumar S."/>
            <person name="Kwok R."/>
            <person name="Lander E."/>
            <person name="Langley C.H."/>
            <person name="Lapoint R."/>
            <person name="Lazzaro B.P."/>
            <person name="Lee S.J."/>
            <person name="Levesque L."/>
            <person name="Li R."/>
            <person name="Lin C.F."/>
            <person name="Lin M.F."/>
            <person name="Lindblad-Toh K."/>
            <person name="Llopart A."/>
            <person name="Long M."/>
            <person name="Low L."/>
            <person name="Lozovsky E."/>
            <person name="Lu J."/>
            <person name="Luo M."/>
            <person name="Machado C.A."/>
            <person name="Makalowski W."/>
            <person name="Marzo M."/>
            <person name="Matsuda M."/>
            <person name="Matzkin L."/>
            <person name="McAllister B."/>
            <person name="McBride C.S."/>
            <person name="McKernan B."/>
            <person name="McKernan K."/>
            <person name="Mendez-Lago M."/>
            <person name="Minx P."/>
            <person name="Mollenhauer M.U."/>
            <person name="Montooth K."/>
            <person name="Mount S.M."/>
            <person name="Mu X."/>
            <person name="Myers E."/>
            <person name="Negre B."/>
            <person name="Newfeld S."/>
            <person name="Nielsen R."/>
            <person name="Noor M.A."/>
            <person name="O'Grady P."/>
            <person name="Pachter L."/>
            <person name="Papaceit M."/>
            <person name="Parisi M.J."/>
            <person name="Parisi M."/>
            <person name="Parts L."/>
            <person name="Pedersen J.S."/>
            <person name="Pesole G."/>
            <person name="Phillippy A.M."/>
            <person name="Ponting C.P."/>
            <person name="Pop M."/>
            <person name="Porcelli D."/>
            <person name="Powell J.R."/>
            <person name="Prohaska S."/>
            <person name="Pruitt K."/>
            <person name="Puig M."/>
            <person name="Quesneville H."/>
            <person name="Ram K.R."/>
            <person name="Rand D."/>
            <person name="Rasmussen M.D."/>
            <person name="Reed L.K."/>
            <person name="Reenan R."/>
            <person name="Reily A."/>
            <person name="Remington K.A."/>
            <person name="Rieger T.T."/>
            <person name="Ritchie M.G."/>
            <person name="Robin C."/>
            <person name="Rogers Y.H."/>
            <person name="Rohde C."/>
            <person name="Rozas J."/>
            <person name="Rubenfield M.J."/>
            <person name="Ruiz A."/>
            <person name="Russo S."/>
            <person name="Salzberg S.L."/>
            <person name="Sanchez-Gracia A."/>
            <person name="Saranga D.J."/>
            <person name="Sato H."/>
            <person name="Schaeffer S.W."/>
            <person name="Schatz M.C."/>
            <person name="Schlenke T."/>
            <person name="Schwartz R."/>
            <person name="Segarra C."/>
            <person name="Singh R.S."/>
            <person name="Sirot L."/>
            <person name="Sirota M."/>
            <person name="Sisneros N.B."/>
            <person name="Smith C.D."/>
            <person name="Smith T.F."/>
            <person name="Spieth J."/>
            <person name="Stage D.E."/>
            <person name="Stark A."/>
            <person name="Stephan W."/>
            <person name="Strausberg R.L."/>
            <person name="Strempel S."/>
            <person name="Sturgill D."/>
            <person name="Sutton G."/>
            <person name="Sutton G.G."/>
            <person name="Tao W."/>
            <person name="Teichmann S."/>
            <person name="Tobari Y.N."/>
            <person name="Tomimura Y."/>
            <person name="Tsolas J.M."/>
            <person name="Valente V.L."/>
            <person name="Venter E."/>
            <person name="Venter J.C."/>
            <person name="Vicario S."/>
            <person name="Vieira F.G."/>
            <person name="Vilella A.J."/>
            <person name="Villasante A."/>
            <person name="Walenz B."/>
            <person name="Wang J."/>
            <person name="Wasserman M."/>
            <person name="Watts T."/>
            <person name="Wilson D."/>
            <person name="Wilson R.K."/>
            <person name="Wing R.A."/>
            <person name="Wolfner M.F."/>
            <person name="Wong A."/>
            <person name="Wong G.K."/>
            <person name="Wu C.I."/>
            <person name="Wu G."/>
            <person name="Yamamoto D."/>
            <person name="Yang H.P."/>
            <person name="Yang S.P."/>
            <person name="Yorke J.A."/>
            <person name="Yoshida K."/>
            <person name="Zdobnov E."/>
            <person name="Zhang P."/>
            <person name="Zhang Y."/>
            <person name="Zimin A.V."/>
            <person name="Baldwin J."/>
            <person name="Abdouelleil A."/>
            <person name="Abdulkadir J."/>
            <person name="Abebe A."/>
            <person name="Abera B."/>
            <person name="Abreu J."/>
            <person name="Acer S.C."/>
            <person name="Aftuck L."/>
            <person name="Alexander A."/>
            <person name="An P."/>
            <person name="Anderson E."/>
            <person name="Anderson S."/>
            <person name="Arachi H."/>
            <person name="Azer M."/>
            <person name="Bachantsang P."/>
            <person name="Barry A."/>
            <person name="Bayul T."/>
            <person name="Berlin A."/>
            <person name="Bessette D."/>
            <person name="Bloom T."/>
            <person name="Blye J."/>
            <person name="Boguslavskiy L."/>
            <person name="Bonnet C."/>
            <person name="Boukhgalter B."/>
            <person name="Bourzgui I."/>
            <person name="Brown A."/>
            <person name="Cahill P."/>
            <person name="Channer S."/>
            <person name="Cheshatsang Y."/>
            <person name="Chuda L."/>
            <person name="Citroen M."/>
            <person name="Collymore A."/>
            <person name="Cooke P."/>
            <person name="Costello M."/>
            <person name="D'Aco K."/>
            <person name="Daza R."/>
            <person name="De Haan G."/>
            <person name="DeGray S."/>
            <person name="DeMaso C."/>
            <person name="Dhargay N."/>
            <person name="Dooley K."/>
            <person name="Dooley E."/>
            <person name="Doricent M."/>
            <person name="Dorje P."/>
            <person name="Dorjee K."/>
            <person name="Dupes A."/>
            <person name="Elong R."/>
            <person name="Falk J."/>
            <person name="Farina A."/>
            <person name="Faro S."/>
            <person name="Ferguson D."/>
            <person name="Fisher S."/>
            <person name="Foley C.D."/>
            <person name="Franke A."/>
            <person name="Friedrich D."/>
            <person name="Gadbois L."/>
            <person name="Gearin G."/>
            <person name="Gearin C.R."/>
            <person name="Giannoukos G."/>
            <person name="Goode T."/>
            <person name="Graham J."/>
            <person name="Grandbois E."/>
            <person name="Grewal S."/>
            <person name="Gyaltsen K."/>
            <person name="Hafez N."/>
            <person name="Hagos B."/>
            <person name="Hall J."/>
            <person name="Henson C."/>
            <person name="Hollinger A."/>
            <person name="Honan T."/>
            <person name="Huard M.D."/>
            <person name="Hughes L."/>
            <person name="Hurhula B."/>
            <person name="Husby M.E."/>
            <person name="Kamat A."/>
            <person name="Kanga B."/>
            <person name="Kashin S."/>
            <person name="Khazanovich D."/>
            <person name="Kisner P."/>
            <person name="Lance K."/>
            <person name="Lara M."/>
            <person name="Lee W."/>
            <person name="Lennon N."/>
            <person name="Letendre F."/>
            <person name="LeVine R."/>
            <person name="Lipovsky A."/>
            <person name="Liu X."/>
            <person name="Liu J."/>
            <person name="Liu S."/>
            <person name="Lokyitsang T."/>
            <person name="Lokyitsang Y."/>
            <person name="Lubonja R."/>
            <person name="Lui A."/>
            <person name="MacDonald P."/>
            <person name="Magnisalis V."/>
            <person name="Maru K."/>
            <person name="Matthews C."/>
            <person name="McCusker W."/>
            <person name="McDonough S."/>
            <person name="Mehta T."/>
            <person name="Meldrim J."/>
            <person name="Meneus L."/>
            <person name="Mihai O."/>
            <person name="Mihalev A."/>
            <person name="Mihova T."/>
            <person name="Mittelman R."/>
            <person name="Mlenga V."/>
            <person name="Montmayeur A."/>
            <person name="Mulrain L."/>
            <person name="Navidi A."/>
            <person name="Naylor J."/>
            <person name="Negash T."/>
            <person name="Nguyen T."/>
            <person name="Nguyen N."/>
            <person name="Nicol R."/>
            <person name="Norbu C."/>
            <person name="Norbu N."/>
            <person name="Novod N."/>
            <person name="O'Neill B."/>
            <person name="Osman S."/>
            <person name="Markiewicz E."/>
            <person name="Oyono O.L."/>
            <person name="Patti C."/>
            <person name="Phunkhang P."/>
            <person name="Pierre F."/>
            <person name="Priest M."/>
            <person name="Raghuraman S."/>
            <person name="Rege F."/>
            <person name="Reyes R."/>
            <person name="Rise C."/>
            <person name="Rogov P."/>
            <person name="Ross K."/>
            <person name="Ryan E."/>
            <person name="Settipalli S."/>
            <person name="Shea T."/>
            <person name="Sherpa N."/>
            <person name="Shi L."/>
            <person name="Shih D."/>
            <person name="Sparrow T."/>
            <person name="Spaulding J."/>
            <person name="Stalker J."/>
            <person name="Stange-Thomann N."/>
            <person name="Stavropoulos S."/>
            <person name="Stone C."/>
            <person name="Strader C."/>
            <person name="Tesfaye S."/>
            <person name="Thomson T."/>
            <person name="Thoulutsang Y."/>
            <person name="Thoulutsang D."/>
            <person name="Topham K."/>
            <person name="Topping I."/>
            <person name="Tsamla T."/>
            <person name="Vassiliev H."/>
            <person name="Vo A."/>
            <person name="Wangchuk T."/>
            <person name="Wangdi T."/>
            <person name="Weiand M."/>
            <person name="Wilkinson J."/>
            <person name="Wilson A."/>
            <person name="Yadav S."/>
            <person name="Young G."/>
            <person name="Yu Q."/>
            <person name="Zembek L."/>
            <person name="Zhong D."/>
            <person name="Zimmer A."/>
            <person name="Zwirko Z."/>
            <person name="Jaffe D.B."/>
            <person name="Alvarez P."/>
            <person name="Brockman W."/>
            <person name="Butler J."/>
            <person name="Chin C."/>
            <person name="Gnerre S."/>
            <person name="Grabherr M."/>
            <person name="Kleber M."/>
            <person name="Mauceli E."/>
            <person name="MacCallum I."/>
        </authorList>
    </citation>
    <scope>NUCLEOTIDE SEQUENCE [LARGE SCALE GENOMIC DNA]</scope>
    <source>
        <strain evidence="8">Tai18E2 / Tucson 14021-0261.01</strain>
    </source>
</reference>
<evidence type="ECO:0000256" key="3">
    <source>
        <dbReference type="ARBA" id="ARBA00023069"/>
    </source>
</evidence>
<feature type="coiled-coil region" evidence="5">
    <location>
        <begin position="98"/>
        <end position="143"/>
    </location>
</feature>
<gene>
    <name evidence="7" type="primary">Dyak\GE23015</name>
    <name evidence="7" type="synonym">dyak_GLEANR_6780</name>
    <name evidence="7" type="synonym">GE23015</name>
    <name evidence="7" type="ORF">Dyak_GE23015</name>
</gene>
<evidence type="ECO:0000256" key="1">
    <source>
        <dbReference type="ARBA" id="ARBA00004230"/>
    </source>
</evidence>
<keyword evidence="8" id="KW-1185">Reference proteome</keyword>
<proteinExistence type="predicted"/>
<dbReference type="InterPro" id="IPR033253">
    <property type="entry name" value="CFAP45"/>
</dbReference>
<dbReference type="eggNOG" id="ENOG502QPRZ">
    <property type="taxonomic scope" value="Eukaryota"/>
</dbReference>
<sequence>MPCFSASNVRFVSAESQVQQKCNELRARARAQTAAYRPPPGGFRPPFGSFRRPLCDQSAAYDQKQLKRNERDRKRNQGTKQVVLRAGELRRLKDQGKLETVSEKLQRIEQQEEKHRRQLQMDLRQQMTDKQSERRRLAELEAVRVQKWLDQEKQRDANIQQVISAKIATMRENCLPEKYLREVEKQLKNIQSSRNRIR</sequence>
<accession>B4ITA7</accession>
<dbReference type="GO" id="GO:0031514">
    <property type="term" value="C:motile cilium"/>
    <property type="evidence" value="ECO:0007669"/>
    <property type="project" value="UniProtKB-SubCell"/>
</dbReference>
<keyword evidence="2" id="KW-0282">Flagellum</keyword>
<evidence type="ECO:0000256" key="2">
    <source>
        <dbReference type="ARBA" id="ARBA00022846"/>
    </source>
</evidence>
<name>B4ITA7_DROYA</name>
<keyword evidence="3" id="KW-0969">Cilium</keyword>
<keyword evidence="5" id="KW-0175">Coiled coil</keyword>
<dbReference type="Proteomes" id="UP000002282">
    <property type="component" value="Unassembled WGS sequence"/>
</dbReference>
<evidence type="ECO:0000313" key="8">
    <source>
        <dbReference type="Proteomes" id="UP000002282"/>
    </source>
</evidence>
<keyword evidence="4" id="KW-0966">Cell projection</keyword>
<dbReference type="PANTHER" id="PTHR15504">
    <property type="entry name" value="NASOPHARYNGEAL EPITHELIUM SPECIFIC PROTEIN 1"/>
    <property type="match status" value="1"/>
</dbReference>
<evidence type="ECO:0000313" key="7">
    <source>
        <dbReference type="EMBL" id="EDW99620.2"/>
    </source>
</evidence>
<evidence type="ECO:0000256" key="5">
    <source>
        <dbReference type="SAM" id="Coils"/>
    </source>
</evidence>
<evidence type="ECO:0000256" key="4">
    <source>
        <dbReference type="ARBA" id="ARBA00023273"/>
    </source>
</evidence>
<reference evidence="7 8" key="2">
    <citation type="journal article" date="2007" name="PLoS Biol.">
        <title>Principles of genome evolution in the Drosophila melanogaster species group.</title>
        <authorList>
            <person name="Ranz J.M."/>
            <person name="Maurin D."/>
            <person name="Chan Y.S."/>
            <person name="von Grotthuss M."/>
            <person name="Hillier L.W."/>
            <person name="Roote J."/>
            <person name="Ashburner M."/>
            <person name="Bergman C.M."/>
        </authorList>
    </citation>
    <scope>NUCLEOTIDE SEQUENCE [LARGE SCALE GENOMIC DNA]</scope>
    <source>
        <strain evidence="8">Tai18E2 / Tucson 14021-0261.01</strain>
    </source>
</reference>
<dbReference type="EMBL" id="CH891680">
    <property type="protein sequence ID" value="EDW99620.2"/>
    <property type="molecule type" value="Genomic_DNA"/>
</dbReference>
<feature type="region of interest" description="Disordered" evidence="6">
    <location>
        <begin position="30"/>
        <end position="50"/>
    </location>
</feature>
<protein>
    <submittedName>
        <fullName evidence="7">Uncharacterized protein</fullName>
    </submittedName>
</protein>
<dbReference type="OrthoDB" id="1902038at2759"/>
<dbReference type="AlphaFoldDB" id="B4ITA7"/>
<comment type="subcellular location">
    <subcellularLocation>
        <location evidence="1">Cell projection</location>
        <location evidence="1">Cilium</location>
        <location evidence="1">Flagellum</location>
    </subcellularLocation>
</comment>
<dbReference type="PANTHER" id="PTHR15504:SF0">
    <property type="entry name" value="CILIA- AND FLAGELLA-ASSOCIATED PROTEIN 45"/>
    <property type="match status" value="1"/>
</dbReference>
<organism evidence="7 8">
    <name type="scientific">Drosophila yakuba</name>
    <name type="common">Fruit fly</name>
    <dbReference type="NCBI Taxonomy" id="7245"/>
    <lineage>
        <taxon>Eukaryota</taxon>
        <taxon>Metazoa</taxon>
        <taxon>Ecdysozoa</taxon>
        <taxon>Arthropoda</taxon>
        <taxon>Hexapoda</taxon>
        <taxon>Insecta</taxon>
        <taxon>Pterygota</taxon>
        <taxon>Neoptera</taxon>
        <taxon>Endopterygota</taxon>
        <taxon>Diptera</taxon>
        <taxon>Brachycera</taxon>
        <taxon>Muscomorpha</taxon>
        <taxon>Ephydroidea</taxon>
        <taxon>Drosophilidae</taxon>
        <taxon>Drosophila</taxon>
        <taxon>Sophophora</taxon>
    </lineage>
</organism>
<dbReference type="KEGG" id="dya:Dyak_GE23015"/>